<dbReference type="EMBL" id="JAANYN010000006">
    <property type="protein sequence ID" value="NHE58212.1"/>
    <property type="molecule type" value="Genomic_DNA"/>
</dbReference>
<comment type="caution">
    <text evidence="2">The sequence shown here is derived from an EMBL/GenBank/DDBJ whole genome shotgun (WGS) entry which is preliminary data.</text>
</comment>
<evidence type="ECO:0000256" key="1">
    <source>
        <dbReference type="SAM" id="Phobius"/>
    </source>
</evidence>
<evidence type="ECO:0000313" key="3">
    <source>
        <dbReference type="Proteomes" id="UP000649799"/>
    </source>
</evidence>
<keyword evidence="1" id="KW-0812">Transmembrane</keyword>
<dbReference type="RefSeq" id="WP_166148378.1">
    <property type="nucleotide sequence ID" value="NZ_JAANYN010000006.1"/>
</dbReference>
<gene>
    <name evidence="2" type="ORF">G9Q97_15480</name>
</gene>
<keyword evidence="3" id="KW-1185">Reference proteome</keyword>
<keyword evidence="1" id="KW-0472">Membrane</keyword>
<name>A0ABX0H9B1_9BACT</name>
<dbReference type="Proteomes" id="UP000649799">
    <property type="component" value="Unassembled WGS sequence"/>
</dbReference>
<protein>
    <recommendedName>
        <fullName evidence="4">Lipoprotein</fullName>
    </recommendedName>
</protein>
<accession>A0ABX0H9B1</accession>
<sequence length="182" mass="19793">MIIKKIGIALVFSLAACKINSVPVPDGMEVDRISLSSHPYGSYISGMDTNNNYFTGELIGIRNDTMVVLSQTLHLITKTEVSHARVIIYKPKNYNAGFLMLAPNLIMMAVGIPYGGSAALVLGFLFSAGDVAGIMAAKSWEKIGFNYVDWSDNPNKLLIYSRFPAGIPAQINLTALQAENNY</sequence>
<keyword evidence="1" id="KW-1133">Transmembrane helix</keyword>
<evidence type="ECO:0000313" key="2">
    <source>
        <dbReference type="EMBL" id="NHE58212.1"/>
    </source>
</evidence>
<dbReference type="PROSITE" id="PS51257">
    <property type="entry name" value="PROKAR_LIPOPROTEIN"/>
    <property type="match status" value="1"/>
</dbReference>
<reference evidence="2 3" key="1">
    <citation type="submission" date="2020-03" db="EMBL/GenBank/DDBJ databases">
        <title>Cyclobacterium plantarum sp. nov., a marine bacterium isolated from a coastal-marine wetland.</title>
        <authorList>
            <person name="Sanchez-Porro C."/>
            <person name="Ventosa A."/>
            <person name="Amoozegar M."/>
        </authorList>
    </citation>
    <scope>NUCLEOTIDE SEQUENCE [LARGE SCALE GENOMIC DNA]</scope>
    <source>
        <strain evidence="2 3">GBPx2</strain>
    </source>
</reference>
<organism evidence="2 3">
    <name type="scientific">Cyclobacterium plantarum</name>
    <dbReference type="NCBI Taxonomy" id="2716263"/>
    <lineage>
        <taxon>Bacteria</taxon>
        <taxon>Pseudomonadati</taxon>
        <taxon>Bacteroidota</taxon>
        <taxon>Cytophagia</taxon>
        <taxon>Cytophagales</taxon>
        <taxon>Cyclobacteriaceae</taxon>
        <taxon>Cyclobacterium</taxon>
    </lineage>
</organism>
<feature type="transmembrane region" description="Helical" evidence="1">
    <location>
        <begin position="105"/>
        <end position="128"/>
    </location>
</feature>
<evidence type="ECO:0008006" key="4">
    <source>
        <dbReference type="Google" id="ProtNLM"/>
    </source>
</evidence>
<proteinExistence type="predicted"/>